<organism evidence="2">
    <name type="scientific">marine sediment metagenome</name>
    <dbReference type="NCBI Taxonomy" id="412755"/>
    <lineage>
        <taxon>unclassified sequences</taxon>
        <taxon>metagenomes</taxon>
        <taxon>ecological metagenomes</taxon>
    </lineage>
</organism>
<evidence type="ECO:0000256" key="1">
    <source>
        <dbReference type="SAM" id="Phobius"/>
    </source>
</evidence>
<proteinExistence type="predicted"/>
<keyword evidence="1" id="KW-0812">Transmembrane</keyword>
<accession>A0A0F9E2D2</accession>
<keyword evidence="1" id="KW-1133">Transmembrane helix</keyword>
<dbReference type="AlphaFoldDB" id="A0A0F9E2D2"/>
<comment type="caution">
    <text evidence="2">The sequence shown here is derived from an EMBL/GenBank/DDBJ whole genome shotgun (WGS) entry which is preliminary data.</text>
</comment>
<name>A0A0F9E2D2_9ZZZZ</name>
<reference evidence="2" key="1">
    <citation type="journal article" date="2015" name="Nature">
        <title>Complex archaea that bridge the gap between prokaryotes and eukaryotes.</title>
        <authorList>
            <person name="Spang A."/>
            <person name="Saw J.H."/>
            <person name="Jorgensen S.L."/>
            <person name="Zaremba-Niedzwiedzka K."/>
            <person name="Martijn J."/>
            <person name="Lind A.E."/>
            <person name="van Eijk R."/>
            <person name="Schleper C."/>
            <person name="Guy L."/>
            <person name="Ettema T.J."/>
        </authorList>
    </citation>
    <scope>NUCLEOTIDE SEQUENCE</scope>
</reference>
<keyword evidence="1" id="KW-0472">Membrane</keyword>
<dbReference type="EMBL" id="LAZR01026616">
    <property type="protein sequence ID" value="KKL68169.1"/>
    <property type="molecule type" value="Genomic_DNA"/>
</dbReference>
<evidence type="ECO:0000313" key="2">
    <source>
        <dbReference type="EMBL" id="KKL68169.1"/>
    </source>
</evidence>
<gene>
    <name evidence="2" type="ORF">LCGC14_2127640</name>
</gene>
<sequence length="212" mass="23706">MKNKEEFIFIQGLVVGMVVVAILSVCTGCNETQKIPESSAKPLNQHLVPLPDDWKDAYGNSLETEVIYNLVLQRNETTISRNNEILIANMISKMHPSDVNDPNNLMARIERLEASRLCKFTEAEEETLEIALRALVDSNESKKLKTLEEHNIEVAEAEAVAIAKSIKERLNGIACPECGSEMYELGWGYISEKGSNAQIACSKCEYRGERND</sequence>
<feature type="transmembrane region" description="Helical" evidence="1">
    <location>
        <begin position="7"/>
        <end position="25"/>
    </location>
</feature>
<protein>
    <submittedName>
        <fullName evidence="2">Uncharacterized protein</fullName>
    </submittedName>
</protein>